<dbReference type="EMBL" id="OZ019901">
    <property type="protein sequence ID" value="CAK9237030.1"/>
    <property type="molecule type" value="Genomic_DNA"/>
</dbReference>
<sequence>MALLLPGSAFPELIHRMPCTPRRTVHLRCRPVQARRRQQRSHELDVRESQEAGIDHVKIANGEPCCTNTPLILMPKMGPRRSMRLRLKKSPQEPKMDPVDLEAAEWVNRVLANDPMVEVDPVTILERINAEKKVMPVATISTSEAPDIFHHSNGVPKIPQSVLLATGSAIVLAFIALLVRALRPAKGIQGSSILQEDLQLSPQFASLGVRSEIVEETPKVAQAHSVANAVVNDELETARISEGSLKGGESTVDVETSSAVGGVGGGSAILTAFDVQPRSVQPPPPLHVSMPLSPILSHSSSHASALEEVVSPHLPNISPSDSTDFVTDTKSIEEQFQVKLLESEEQDRATQIHERIEANLSEFEGRVGVKASMSKFESLLSHLNPHKFLKFDDNTRTSDNHLQFEEQSRITSGQVFSPIPEDILDGKILPESEKLLMETITKVQDGSVKTLETGPHRGLETVSSFSTLEAPVVTDDLDADHEISSSSNNSSRVELSPDDILLALEREAEERRNSAKYRALQAAFPAVAIGAGAVGALAGVDGALEMVGVTATASFISYELLWANTRDQLWEEINKITDHRKLFKFLKKRKIVQEC</sequence>
<gene>
    <name evidence="1" type="ORF">CSSPTR1EN2_LOCUS23430</name>
</gene>
<name>A0ABP0V518_9BRYO</name>
<accession>A0ABP0V518</accession>
<protein>
    <submittedName>
        <fullName evidence="1">Uncharacterized protein</fullName>
    </submittedName>
</protein>
<evidence type="ECO:0000313" key="1">
    <source>
        <dbReference type="EMBL" id="CAK9237030.1"/>
    </source>
</evidence>
<proteinExistence type="predicted"/>
<keyword evidence="2" id="KW-1185">Reference proteome</keyword>
<dbReference type="Proteomes" id="UP001497512">
    <property type="component" value="Chromosome 9"/>
</dbReference>
<organism evidence="1 2">
    <name type="scientific">Sphagnum troendelagicum</name>
    <dbReference type="NCBI Taxonomy" id="128251"/>
    <lineage>
        <taxon>Eukaryota</taxon>
        <taxon>Viridiplantae</taxon>
        <taxon>Streptophyta</taxon>
        <taxon>Embryophyta</taxon>
        <taxon>Bryophyta</taxon>
        <taxon>Sphagnophytina</taxon>
        <taxon>Sphagnopsida</taxon>
        <taxon>Sphagnales</taxon>
        <taxon>Sphagnaceae</taxon>
        <taxon>Sphagnum</taxon>
    </lineage>
</organism>
<evidence type="ECO:0000313" key="2">
    <source>
        <dbReference type="Proteomes" id="UP001497512"/>
    </source>
</evidence>
<reference evidence="1" key="1">
    <citation type="submission" date="2024-02" db="EMBL/GenBank/DDBJ databases">
        <authorList>
            <consortium name="ELIXIR-Norway"/>
            <consortium name="Elixir Norway"/>
        </authorList>
    </citation>
    <scope>NUCLEOTIDE SEQUENCE</scope>
</reference>